<name>J3LCI4_ORYBR</name>
<accession>J3LCI4</accession>
<dbReference type="Proteomes" id="UP000006038">
    <property type="component" value="Unassembled WGS sequence"/>
</dbReference>
<evidence type="ECO:0000313" key="3">
    <source>
        <dbReference type="Proteomes" id="UP000006038"/>
    </source>
</evidence>
<feature type="region of interest" description="Disordered" evidence="1">
    <location>
        <begin position="1"/>
        <end position="53"/>
    </location>
</feature>
<dbReference type="AlphaFoldDB" id="J3LCI4"/>
<protein>
    <submittedName>
        <fullName evidence="2">Uncharacterized protein</fullName>
    </submittedName>
</protein>
<organism evidence="2">
    <name type="scientific">Oryza brachyantha</name>
    <name type="common">malo sina</name>
    <dbReference type="NCBI Taxonomy" id="4533"/>
    <lineage>
        <taxon>Eukaryota</taxon>
        <taxon>Viridiplantae</taxon>
        <taxon>Streptophyta</taxon>
        <taxon>Embryophyta</taxon>
        <taxon>Tracheophyta</taxon>
        <taxon>Spermatophyta</taxon>
        <taxon>Magnoliopsida</taxon>
        <taxon>Liliopsida</taxon>
        <taxon>Poales</taxon>
        <taxon>Poaceae</taxon>
        <taxon>BOP clade</taxon>
        <taxon>Oryzoideae</taxon>
        <taxon>Oryzeae</taxon>
        <taxon>Oryzinae</taxon>
        <taxon>Oryza</taxon>
    </lineage>
</organism>
<proteinExistence type="predicted"/>
<dbReference type="HOGENOM" id="CLU_3071896_0_0_1"/>
<keyword evidence="3" id="KW-1185">Reference proteome</keyword>
<evidence type="ECO:0000256" key="1">
    <source>
        <dbReference type="SAM" id="MobiDB-lite"/>
    </source>
</evidence>
<evidence type="ECO:0000313" key="2">
    <source>
        <dbReference type="EnsemblPlants" id="OB02G23510.1"/>
    </source>
</evidence>
<reference evidence="2" key="1">
    <citation type="submission" date="2013-04" db="UniProtKB">
        <authorList>
            <consortium name="EnsemblPlants"/>
        </authorList>
    </citation>
    <scope>IDENTIFICATION</scope>
</reference>
<dbReference type="STRING" id="4533.J3LCI4"/>
<sequence>MKRQASIAITIHFRQRRGHPQSAIERKRRAWSESEDDEPVQRPVQPSADDGQM</sequence>
<dbReference type="EnsemblPlants" id="OB02G23510.1">
    <property type="protein sequence ID" value="OB02G23510.1"/>
    <property type="gene ID" value="OB02G23510"/>
</dbReference>
<dbReference type="Gramene" id="OB02G23510.1">
    <property type="protein sequence ID" value="OB02G23510.1"/>
    <property type="gene ID" value="OB02G23510"/>
</dbReference>